<feature type="region of interest" description="Disordered" evidence="4">
    <location>
        <begin position="470"/>
        <end position="506"/>
    </location>
</feature>
<evidence type="ECO:0000256" key="4">
    <source>
        <dbReference type="SAM" id="MobiDB-lite"/>
    </source>
</evidence>
<keyword evidence="6" id="KW-1185">Reference proteome</keyword>
<dbReference type="PANTHER" id="PTHR15574:SF40">
    <property type="entry name" value="WD AND TETRATRICOPEPTIDE REPEATS PROTEIN 1"/>
    <property type="match status" value="1"/>
</dbReference>
<evidence type="ECO:0000313" key="6">
    <source>
        <dbReference type="Proteomes" id="UP000019377"/>
    </source>
</evidence>
<feature type="non-terminal residue" evidence="5">
    <location>
        <position position="1"/>
    </location>
</feature>
<dbReference type="SUPFAM" id="SSF50978">
    <property type="entry name" value="WD40 repeat-like"/>
    <property type="match status" value="1"/>
</dbReference>
<organism evidence="5 6">
    <name type="scientific">Kalmanozyma brasiliensis (strain GHG001)</name>
    <name type="common">Yeast</name>
    <name type="synonym">Pseudozyma brasiliensis</name>
    <dbReference type="NCBI Taxonomy" id="1365824"/>
    <lineage>
        <taxon>Eukaryota</taxon>
        <taxon>Fungi</taxon>
        <taxon>Dikarya</taxon>
        <taxon>Basidiomycota</taxon>
        <taxon>Ustilaginomycotina</taxon>
        <taxon>Ustilaginomycetes</taxon>
        <taxon>Ustilaginales</taxon>
        <taxon>Ustilaginaceae</taxon>
        <taxon>Kalmanozyma</taxon>
    </lineage>
</organism>
<reference evidence="6" key="1">
    <citation type="journal article" date="2013" name="Genome Announc.">
        <title>Draft genome sequence of Pseudozyma brasiliensis sp. nov. strain GHG001, a high producer of endo-1,4-xylanase isolated from an insect pest of sugarcane.</title>
        <authorList>
            <person name="Oliveira J.V.D.C."/>
            <person name="dos Santos R.A.C."/>
            <person name="Borges T.A."/>
            <person name="Riano-Pachon D.M."/>
            <person name="Goldman G.H."/>
        </authorList>
    </citation>
    <scope>NUCLEOTIDE SEQUENCE [LARGE SCALE GENOMIC DNA]</scope>
    <source>
        <strain evidence="6">GHG001</strain>
    </source>
</reference>
<feature type="repeat" description="WD" evidence="3">
    <location>
        <begin position="163"/>
        <end position="204"/>
    </location>
</feature>
<dbReference type="Pfam" id="PF00400">
    <property type="entry name" value="WD40"/>
    <property type="match status" value="3"/>
</dbReference>
<feature type="region of interest" description="Disordered" evidence="4">
    <location>
        <begin position="603"/>
        <end position="691"/>
    </location>
</feature>
<dbReference type="Proteomes" id="UP000019377">
    <property type="component" value="Unassembled WGS sequence"/>
</dbReference>
<dbReference type="AlphaFoldDB" id="V5GF44"/>
<dbReference type="PANTHER" id="PTHR15574">
    <property type="entry name" value="WD REPEAT DOMAIN-CONTAINING FAMILY"/>
    <property type="match status" value="1"/>
</dbReference>
<keyword evidence="1 3" id="KW-0853">WD repeat</keyword>
<dbReference type="PROSITE" id="PS50082">
    <property type="entry name" value="WD_REPEATS_2"/>
    <property type="match status" value="1"/>
</dbReference>
<dbReference type="OrthoDB" id="4869960at2759"/>
<dbReference type="GO" id="GO:0080008">
    <property type="term" value="C:Cul4-RING E3 ubiquitin ligase complex"/>
    <property type="evidence" value="ECO:0007669"/>
    <property type="project" value="TreeGrafter"/>
</dbReference>
<dbReference type="InterPro" id="IPR001680">
    <property type="entry name" value="WD40_rpt"/>
</dbReference>
<evidence type="ECO:0000256" key="2">
    <source>
        <dbReference type="ARBA" id="ARBA00022737"/>
    </source>
</evidence>
<proteinExistence type="predicted"/>
<gene>
    <name evidence="5" type="ORF">PSEUBRA_SCAF9g01431</name>
</gene>
<dbReference type="InterPro" id="IPR045151">
    <property type="entry name" value="DCAF8"/>
</dbReference>
<dbReference type="PROSITE" id="PS50294">
    <property type="entry name" value="WD_REPEATS_REGION"/>
    <property type="match status" value="1"/>
</dbReference>
<evidence type="ECO:0000313" key="5">
    <source>
        <dbReference type="EMBL" id="EST04627.1"/>
    </source>
</evidence>
<dbReference type="GO" id="GO:0045717">
    <property type="term" value="P:negative regulation of fatty acid biosynthetic process"/>
    <property type="evidence" value="ECO:0007669"/>
    <property type="project" value="TreeGrafter"/>
</dbReference>
<dbReference type="GO" id="GO:0005737">
    <property type="term" value="C:cytoplasm"/>
    <property type="evidence" value="ECO:0007669"/>
    <property type="project" value="TreeGrafter"/>
</dbReference>
<feature type="compositionally biased region" description="Acidic residues" evidence="4">
    <location>
        <begin position="620"/>
        <end position="633"/>
    </location>
</feature>
<protein>
    <submittedName>
        <fullName evidence="5">Uncharacterized protein</fullName>
    </submittedName>
</protein>
<feature type="region of interest" description="Disordered" evidence="4">
    <location>
        <begin position="16"/>
        <end position="38"/>
    </location>
</feature>
<dbReference type="InterPro" id="IPR015943">
    <property type="entry name" value="WD40/YVTN_repeat-like_dom_sf"/>
</dbReference>
<dbReference type="HOGENOM" id="CLU_007628_0_0_1"/>
<evidence type="ECO:0000256" key="1">
    <source>
        <dbReference type="ARBA" id="ARBA00022574"/>
    </source>
</evidence>
<dbReference type="STRING" id="1365824.V5GF44"/>
<sequence length="807" mass="89118">LPWAVVAMVTTRKRSKSGQATAEADQLLSGPSTKRRSHLTAKGHSNDIVNLWQEGVAVADLIGDVIDYECAPESSLSIDAPVRCYSIGSSMGKRYSTYRCLMQESQFRYRSSFGGHKSCVNALAISRGQGRYLASGGDGKEIHINDLFVDLRDGAQKVPIAILNGHESNIFSIDWSAENRYLFSTGNDSQVLVYDVEHSQMPTRGAAPTEPQMRSLFGSIGGHDDSVPELSAHPTNPYLLLSCDDSGTLKLLDIRLPHDSVGAARSDIAAGFSSVKWNPSASDGNTFAAATCGRLTGSTRLYDVRQCFSGDTNRPLTSKDAVLNFHTNLLQNSSTRGLVGAAAETNSLCFDPQGRFLASSISRYHPTIYAVNDPDPLATLQSTVVEERIDDGYCQWLGLPAGSPAAPKKLSSCCTIKHGSFGLESHTGRLHYAIGSDDFRAYIFEIPDRAVLERQREFITREAWLHSTSQLHREAAPRSQRQASQPKEASDDMDSDTDSITEDQIDRESEVAYCAGSLQRGNSIVRPARIQQQAYVLCGGRSILNTALIHPTMPLVFTSGITSDIGIHSAAPLHAKDLYTEHTFDSDGDVRVGGTRPRMLLQPKLKFYRNSDSELSSNESGDEDEDEDDEEEGSGSSLAENEEPIGHEDSSDDPQHSLRDDLREAERDASDSGQATRAAEQSNREEQPSGTVEDFLANMRTDPLFSTASTLDYQYDRHIGTYSLSHLSPGVRLDDDLRHAFQPEDEFKDSRHGEMWAMVRAMRYSDREQKRMRLFDDLLNQDEKTHLTAEFRKIPKVTEAVDGQPWR</sequence>
<name>V5GF44_KALBG</name>
<dbReference type="InterPro" id="IPR036322">
    <property type="entry name" value="WD40_repeat_dom_sf"/>
</dbReference>
<feature type="compositionally biased region" description="Polar residues" evidence="4">
    <location>
        <begin position="671"/>
        <end position="681"/>
    </location>
</feature>
<dbReference type="eggNOG" id="KOG4227">
    <property type="taxonomic scope" value="Eukaryota"/>
</dbReference>
<keyword evidence="2" id="KW-0677">Repeat</keyword>
<feature type="compositionally biased region" description="Acidic residues" evidence="4">
    <location>
        <begin position="491"/>
        <end position="503"/>
    </location>
</feature>
<dbReference type="Gene3D" id="2.130.10.10">
    <property type="entry name" value="YVTN repeat-like/Quinoprotein amine dehydrogenase"/>
    <property type="match status" value="1"/>
</dbReference>
<accession>V5GF44</accession>
<dbReference type="EMBL" id="KI545895">
    <property type="protein sequence ID" value="EST04627.1"/>
    <property type="molecule type" value="Genomic_DNA"/>
</dbReference>
<evidence type="ECO:0000256" key="3">
    <source>
        <dbReference type="PROSITE-ProRule" id="PRU00221"/>
    </source>
</evidence>
<feature type="non-terminal residue" evidence="5">
    <location>
        <position position="807"/>
    </location>
</feature>
<feature type="compositionally biased region" description="Basic and acidic residues" evidence="4">
    <location>
        <begin position="644"/>
        <end position="670"/>
    </location>
</feature>
<dbReference type="SMART" id="SM00320">
    <property type="entry name" value="WD40"/>
    <property type="match status" value="3"/>
</dbReference>